<organism evidence="1 2">
    <name type="scientific">Parapontixanthobacter aurantiacus</name>
    <dbReference type="NCBI Taxonomy" id="1463599"/>
    <lineage>
        <taxon>Bacteria</taxon>
        <taxon>Pseudomonadati</taxon>
        <taxon>Pseudomonadota</taxon>
        <taxon>Alphaproteobacteria</taxon>
        <taxon>Sphingomonadales</taxon>
        <taxon>Erythrobacteraceae</taxon>
        <taxon>Parapontixanthobacter</taxon>
    </lineage>
</organism>
<protein>
    <submittedName>
        <fullName evidence="1">DUF481 domain-containing protein</fullName>
    </submittedName>
</protein>
<gene>
    <name evidence="1" type="ORF">GRI38_07460</name>
</gene>
<dbReference type="RefSeq" id="WP_160682214.1">
    <property type="nucleotide sequence ID" value="NZ_WTYW01000001.1"/>
</dbReference>
<accession>A0A844ZDM4</accession>
<dbReference type="Proteomes" id="UP000433104">
    <property type="component" value="Unassembled WGS sequence"/>
</dbReference>
<keyword evidence="2" id="KW-1185">Reference proteome</keyword>
<sequence>MLSAGFVCGPAQAELPLAIRDMIDRALDSGEPEKVEAVIALAREMHPEDAELLDWILSNFNARYPSEEPLPEEVLAMIEEAKATGDTATVETVVALAKSLYPDDAAMLDAIATQFAENQPQDGSLPEDTQALIDAALESRNERQLEAVIALAKKTQPEDGPRLDAIAATFAAEQAERARVAALAEEERIREAGLFDLWEGKGEIGASRATGNSDNLAFTAGLDLKRVGIDWRHEIRGVADFRRNNGNTTREYLSLAYEPNYDLDDRTYVYGLAQIERGPFQGFNARYSLSGGAGYRIYDDPEFQLAVQGGPAYRRIVPVSEPVENRLAALAAIDVDWQINERTKFTQDSSAYVQSDNSTFVAITGVETEIIPSLSARLSYRIEYDTDPPPDTVGTDTLSRITLIYGF</sequence>
<dbReference type="EMBL" id="WTYW01000001">
    <property type="protein sequence ID" value="MXO85868.1"/>
    <property type="molecule type" value="Genomic_DNA"/>
</dbReference>
<dbReference type="OrthoDB" id="7341471at2"/>
<reference evidence="1 2" key="1">
    <citation type="submission" date="2019-12" db="EMBL/GenBank/DDBJ databases">
        <title>Genomic-based taxomic classification of the family Erythrobacteraceae.</title>
        <authorList>
            <person name="Xu L."/>
        </authorList>
    </citation>
    <scope>NUCLEOTIDE SEQUENCE [LARGE SCALE GENOMIC DNA]</scope>
    <source>
        <strain evidence="1 2">MCCC 1A09962</strain>
    </source>
</reference>
<evidence type="ECO:0000313" key="2">
    <source>
        <dbReference type="Proteomes" id="UP000433104"/>
    </source>
</evidence>
<dbReference type="Pfam" id="PF04338">
    <property type="entry name" value="DUF481"/>
    <property type="match status" value="1"/>
</dbReference>
<dbReference type="AlphaFoldDB" id="A0A844ZDM4"/>
<name>A0A844ZDM4_9SPHN</name>
<proteinExistence type="predicted"/>
<dbReference type="InterPro" id="IPR007433">
    <property type="entry name" value="DUF481"/>
</dbReference>
<comment type="caution">
    <text evidence="1">The sequence shown here is derived from an EMBL/GenBank/DDBJ whole genome shotgun (WGS) entry which is preliminary data.</text>
</comment>
<evidence type="ECO:0000313" key="1">
    <source>
        <dbReference type="EMBL" id="MXO85868.1"/>
    </source>
</evidence>